<comment type="caution">
    <text evidence="11">The sequence shown here is derived from an EMBL/GenBank/DDBJ whole genome shotgun (WGS) entry which is preliminary data.</text>
</comment>
<dbReference type="Proteomes" id="UP001460888">
    <property type="component" value="Unassembled WGS sequence"/>
</dbReference>
<dbReference type="EMBL" id="APND01000001">
    <property type="protein sequence ID" value="MES1928158.1"/>
    <property type="molecule type" value="Genomic_DNA"/>
</dbReference>
<proteinExistence type="inferred from homology"/>
<dbReference type="SUPFAM" id="SSF53597">
    <property type="entry name" value="Dihydrofolate reductase-like"/>
    <property type="match status" value="1"/>
</dbReference>
<dbReference type="InterPro" id="IPR017925">
    <property type="entry name" value="DHFR_CS"/>
</dbReference>
<dbReference type="RefSeq" id="WP_353109058.1">
    <property type="nucleotide sequence ID" value="NZ_APND01000001.1"/>
</dbReference>
<evidence type="ECO:0000256" key="8">
    <source>
        <dbReference type="PIRNR" id="PIRNR000194"/>
    </source>
</evidence>
<comment type="pathway">
    <text evidence="1 8">Cofactor biosynthesis; tetrahydrofolate biosynthesis; 5,6,7,8-tetrahydrofolate from 7,8-dihydrofolate: step 1/1.</text>
</comment>
<dbReference type="PRINTS" id="PR00070">
    <property type="entry name" value="DHFR"/>
</dbReference>
<organism evidence="11 12">
    <name type="scientific">Salinisphaera dokdonensis CL-ES53</name>
    <dbReference type="NCBI Taxonomy" id="1304272"/>
    <lineage>
        <taxon>Bacteria</taxon>
        <taxon>Pseudomonadati</taxon>
        <taxon>Pseudomonadota</taxon>
        <taxon>Gammaproteobacteria</taxon>
        <taxon>Salinisphaerales</taxon>
        <taxon>Salinisphaeraceae</taxon>
        <taxon>Salinisphaera</taxon>
    </lineage>
</organism>
<evidence type="ECO:0000313" key="11">
    <source>
        <dbReference type="EMBL" id="MES1928158.1"/>
    </source>
</evidence>
<comment type="function">
    <text evidence="7 8">Key enzyme in folate metabolism. Catalyzes an essential reaction for de novo glycine and purine synthesis, and for DNA precursor synthesis.</text>
</comment>
<dbReference type="PROSITE" id="PS51330">
    <property type="entry name" value="DHFR_2"/>
    <property type="match status" value="1"/>
</dbReference>
<evidence type="ECO:0000259" key="10">
    <source>
        <dbReference type="PROSITE" id="PS51330"/>
    </source>
</evidence>
<evidence type="ECO:0000256" key="6">
    <source>
        <dbReference type="ARBA" id="ARBA00023002"/>
    </source>
</evidence>
<dbReference type="InterPro" id="IPR024072">
    <property type="entry name" value="DHFR-like_dom_sf"/>
</dbReference>
<dbReference type="PANTHER" id="PTHR48069">
    <property type="entry name" value="DIHYDROFOLATE REDUCTASE"/>
    <property type="match status" value="1"/>
</dbReference>
<evidence type="ECO:0000256" key="5">
    <source>
        <dbReference type="ARBA" id="ARBA00022857"/>
    </source>
</evidence>
<evidence type="ECO:0000256" key="9">
    <source>
        <dbReference type="RuleBase" id="RU004474"/>
    </source>
</evidence>
<name>A0ABV2AX37_9GAMM</name>
<dbReference type="InterPro" id="IPR001796">
    <property type="entry name" value="DHFR_dom"/>
</dbReference>
<keyword evidence="5 8" id="KW-0521">NADP</keyword>
<keyword evidence="4 8" id="KW-0554">One-carbon metabolism</keyword>
<dbReference type="PIRSF" id="PIRSF000194">
    <property type="entry name" value="DHFR"/>
    <property type="match status" value="1"/>
</dbReference>
<dbReference type="InterPro" id="IPR012259">
    <property type="entry name" value="DHFR"/>
</dbReference>
<protein>
    <recommendedName>
        <fullName evidence="3 8">Dihydrofolate reductase</fullName>
        <ecNumber evidence="3 8">1.5.1.3</ecNumber>
    </recommendedName>
</protein>
<accession>A0ABV2AX37</accession>
<evidence type="ECO:0000256" key="1">
    <source>
        <dbReference type="ARBA" id="ARBA00004903"/>
    </source>
</evidence>
<gene>
    <name evidence="11" type="ORF">SADO_02845</name>
</gene>
<feature type="domain" description="DHFR" evidence="10">
    <location>
        <begin position="13"/>
        <end position="172"/>
    </location>
</feature>
<dbReference type="PROSITE" id="PS00075">
    <property type="entry name" value="DHFR_1"/>
    <property type="match status" value="1"/>
</dbReference>
<dbReference type="EC" id="1.5.1.3" evidence="3 8"/>
<evidence type="ECO:0000256" key="3">
    <source>
        <dbReference type="ARBA" id="ARBA00012856"/>
    </source>
</evidence>
<evidence type="ECO:0000313" key="12">
    <source>
        <dbReference type="Proteomes" id="UP001460888"/>
    </source>
</evidence>
<keyword evidence="6 8" id="KW-0560">Oxidoreductase</keyword>
<comment type="catalytic activity">
    <reaction evidence="8">
        <text>(6S)-5,6,7,8-tetrahydrofolate + NADP(+) = 7,8-dihydrofolate + NADPH + H(+)</text>
        <dbReference type="Rhea" id="RHEA:15009"/>
        <dbReference type="ChEBI" id="CHEBI:15378"/>
        <dbReference type="ChEBI" id="CHEBI:57451"/>
        <dbReference type="ChEBI" id="CHEBI:57453"/>
        <dbReference type="ChEBI" id="CHEBI:57783"/>
        <dbReference type="ChEBI" id="CHEBI:58349"/>
        <dbReference type="EC" id="1.5.1.3"/>
    </reaction>
</comment>
<dbReference type="Pfam" id="PF00186">
    <property type="entry name" value="DHFR_1"/>
    <property type="match status" value="1"/>
</dbReference>
<evidence type="ECO:0000256" key="4">
    <source>
        <dbReference type="ARBA" id="ARBA00022563"/>
    </source>
</evidence>
<dbReference type="PANTHER" id="PTHR48069:SF3">
    <property type="entry name" value="DIHYDROFOLATE REDUCTASE"/>
    <property type="match status" value="1"/>
</dbReference>
<evidence type="ECO:0000256" key="2">
    <source>
        <dbReference type="ARBA" id="ARBA00009539"/>
    </source>
</evidence>
<keyword evidence="12" id="KW-1185">Reference proteome</keyword>
<sequence>MQAEPEDSHSRVDLTLIAAMDQNGVIGADGGMPWHIPGDLRWFKQQTLNKPIVMGRRTFESIGRALPKRRNLVLTRDAEFAHEGVERVADIETAQRIAAADGATELMVIGGAQVYALTLAQATALKLTRIEAAYDGDTWFPAIDWSEWTLVDEAPVAASDTTPAHRFMTWRRRHA</sequence>
<evidence type="ECO:0000256" key="7">
    <source>
        <dbReference type="ARBA" id="ARBA00025067"/>
    </source>
</evidence>
<comment type="similarity">
    <text evidence="2 8 9">Belongs to the dihydrofolate reductase family.</text>
</comment>
<dbReference type="CDD" id="cd00209">
    <property type="entry name" value="DHFR"/>
    <property type="match status" value="1"/>
</dbReference>
<reference evidence="11 12" key="1">
    <citation type="submission" date="2013-03" db="EMBL/GenBank/DDBJ databases">
        <title>Salinisphaera dokdonensis CL-ES53 Genome Sequencing.</title>
        <authorList>
            <person name="Li C."/>
            <person name="Lai Q."/>
            <person name="Shao Z."/>
        </authorList>
    </citation>
    <scope>NUCLEOTIDE SEQUENCE [LARGE SCALE GENOMIC DNA]</scope>
    <source>
        <strain evidence="11 12">CL-ES53</strain>
    </source>
</reference>
<dbReference type="Gene3D" id="3.40.430.10">
    <property type="entry name" value="Dihydrofolate Reductase, subunit A"/>
    <property type="match status" value="1"/>
</dbReference>